<keyword evidence="1" id="KW-0175">Coiled coil</keyword>
<evidence type="ECO:0000256" key="1">
    <source>
        <dbReference type="SAM" id="Coils"/>
    </source>
</evidence>
<sequence>MQAIEYIHEGQYIGILHQPNSGDQIKETELNNLIEIIKDKYKSQKSFTELLEEEKEELNNLHNNNNELAFTQNTNPETLESICYFLQSTFGQKIIVPQIMGSGPAIRHRPLFFELNSDNNTIIVKYTTFGDFNNFNKALSILK</sequence>
<dbReference type="AlphaFoldDB" id="A0A5E8CG42"/>
<proteinExistence type="predicted"/>
<feature type="coiled-coil region" evidence="1">
    <location>
        <begin position="44"/>
        <end position="71"/>
    </location>
</feature>
<name>A0A5E8CG42_9ZZZZ</name>
<protein>
    <submittedName>
        <fullName evidence="2">Uncharacterized protein</fullName>
    </submittedName>
</protein>
<reference evidence="2" key="1">
    <citation type="submission" date="2019-09" db="EMBL/GenBank/DDBJ databases">
        <authorList>
            <person name="Needham M D."/>
        </authorList>
    </citation>
    <scope>NUCLEOTIDE SEQUENCE</scope>
</reference>
<accession>A0A5E8CG42</accession>
<evidence type="ECO:0000313" key="2">
    <source>
        <dbReference type="EMBL" id="VVU94413.1"/>
    </source>
</evidence>
<dbReference type="EMBL" id="CABVLZ010000001">
    <property type="protein sequence ID" value="VVU94413.1"/>
    <property type="molecule type" value="Genomic_DNA"/>
</dbReference>
<gene>
    <name evidence="2" type="ORF">CPAV1605_135</name>
</gene>
<organism evidence="2">
    <name type="scientific">seawater metagenome</name>
    <dbReference type="NCBI Taxonomy" id="1561972"/>
    <lineage>
        <taxon>unclassified sequences</taxon>
        <taxon>metagenomes</taxon>
        <taxon>ecological metagenomes</taxon>
    </lineage>
</organism>